<protein>
    <submittedName>
        <fullName evidence="2">Uncharacterized protein</fullName>
    </submittedName>
</protein>
<keyword evidence="3" id="KW-1185">Reference proteome</keyword>
<feature type="compositionally biased region" description="Basic and acidic residues" evidence="1">
    <location>
        <begin position="365"/>
        <end position="387"/>
    </location>
</feature>
<feature type="compositionally biased region" description="Polar residues" evidence="1">
    <location>
        <begin position="599"/>
        <end position="618"/>
    </location>
</feature>
<feature type="compositionally biased region" description="Polar residues" evidence="1">
    <location>
        <begin position="562"/>
        <end position="576"/>
    </location>
</feature>
<dbReference type="PANTHER" id="PTHR46155:SF1">
    <property type="entry name" value="BIFUNCTIONAL INHIBITOR_LIPID-TRANSFER PROTEIN_SEED STORAGE 2S ALBUMIN SUPERFAMILY PROTEIN"/>
    <property type="match status" value="1"/>
</dbReference>
<feature type="compositionally biased region" description="Basic and acidic residues" evidence="1">
    <location>
        <begin position="977"/>
        <end position="998"/>
    </location>
</feature>
<feature type="region of interest" description="Disordered" evidence="1">
    <location>
        <begin position="114"/>
        <end position="180"/>
    </location>
</feature>
<feature type="compositionally biased region" description="Basic and acidic residues" evidence="1">
    <location>
        <begin position="673"/>
        <end position="697"/>
    </location>
</feature>
<feature type="compositionally biased region" description="Pro residues" evidence="1">
    <location>
        <begin position="42"/>
        <end position="51"/>
    </location>
</feature>
<feature type="compositionally biased region" description="Polar residues" evidence="1">
    <location>
        <begin position="889"/>
        <end position="898"/>
    </location>
</feature>
<feature type="compositionally biased region" description="Polar residues" evidence="1">
    <location>
        <begin position="709"/>
        <end position="723"/>
    </location>
</feature>
<sequence length="1663" mass="186341">MEPCDRGPERAMRQYLSQLLETGTTRSTGCLDRFLVRGMTNFPPPPPPSPPSSSSIEGKASRCSLFERLLCGGSRRSERLLVPDLATEWFRKQKVFLDKLTPKELAALSDGLAADKGSDSLHRQQASSGLAGQRKDSDGGPVSKLATCLPATESRSPGNPFLIGKGPTEEFPMRSPSPRRCKKLHGRGSCSCLRSRGAGAPYDCPFQADGQPMAGECLAARRTEPLLPRQRRKFDLRQAPQRRLDPALFRRISPEFFRILASYEAAMSEVCPLYGISMQHWGETAACCPCEEHSHLKPRFLGDDAVAGTAIVPPTWPSVESRGVPEKEPPAKRQTEKRTARSRKDHPDRVIKTCSNDTCANESCHLGRENENKSKDEPNFSEDERQGQRRRRHGYKHPPFLVYSDDERQEQRLGQHVQSQSSNPNPAESRRSVDQQGRRLDQQVSRQSDDQSSNLPEKRRKFGSCFRRPRQPYGTACVPSNFAPPPAHSLGDSPAFQPVQPPAHSTAHSTDYSTSYPVAHSTDHSTAHSTAYPAAHSTAHSTAYPAAHSTAYPAAHSTAHSTAYPTAHSTDHSTAYPSAHSTAHPAAHSTAHSIDHSTAYPTAHSTDHSTASPQNVITKSEHQPPNKGIFGGFTGICKRCMEPGRHLFYNLNANYQHNRERYGQMRQNKKRQKERERELERERERQRLTEDQVDRDSSTTLRPPVPSEVGTQTEKVESEQTLAFRTPASERTLAEWNQGAMLPPATSVVASQCQADCQCGLPQEAFQLPPVRGCTCPTEQRGRQRSTRIPRKSSTETDYSKCGHRVRACYLANDFHQLMRRVAKKRPRPITQVPGRPKVKGVSTKTKEQAARSEEPATTDASLPNPAAQVKVPTMPKRKPKPMAIAAQQPEQSPTKHLNITYAATEIPKMQKIRKKKVQSSREASSRSDIPSVRGQPQEIPSDKQKESQSSTYSPKPSNRKPYTLQGGSPRAPSPKNKQEAKVSCPRDSRPRNWRPDPRPSNWSASKRRSQRWAPSRCSSASSSGRSHPEAFSAVSDYCKSKASCISRAPAPNNISGTSNWSPPKTRENASKMQERRRSLQSNSSYAPTSDAYSSQYSRTWQQEDQYQCSNLKSVNEKPPTQWQAPLVPGRFSWVDPTRAPSHLETGRRYYTDTQVPGRQCSCRSLRSKSSIRALSSNTDSVRCPCAPAPSVASVDPPLELLNAKEEEEEQCYCYSYQPQTSDQQPVENTYLQPSTNPSPQACDCRRTKPALFSTALRWEPQQHHHARTLLRTQRPPPQKHQQFYTRYHHYPAESLAVQQQRREWVPEYQAHNHCPCDTNQRWDELVENTPHYTAHNYPMQGIQNDDDLRHNPYPRQANSFARQGRDRAGAITAAAQGLRGLVNALGGGRHRPRHNHNPRESNQQEDYYHETTIDPREVPSQQSARYGGEQVEQERNRPDYNCNLPMEAAPLKAPYSSASLPRNNYSNFNVYSRRPNKGGECNYYLPTDGMPNSYNDRRNMNGEQSVGVRESGRSSQFRFFGSDMDSHRRTTSIPKRGRQTGGASPLVDEPFKTSTPLAIFLDSLRAKHAASEIVAKTAQQPEPRGVTILGKTLAKTTQVHQSHGTSSASDDDADADDCLDLRHRRMRSPAQETMAFPSTYTGLLEEQILGEYLPRPRYKRRT</sequence>
<feature type="region of interest" description="Disordered" evidence="1">
    <location>
        <begin position="824"/>
        <end position="1030"/>
    </location>
</feature>
<feature type="region of interest" description="Disordered" evidence="1">
    <location>
        <begin position="313"/>
        <end position="534"/>
    </location>
</feature>
<feature type="compositionally biased region" description="Basic and acidic residues" evidence="1">
    <location>
        <begin position="1407"/>
        <end position="1418"/>
    </location>
</feature>
<feature type="compositionally biased region" description="Basic residues" evidence="1">
    <location>
        <begin position="458"/>
        <end position="470"/>
    </location>
</feature>
<feature type="region of interest" description="Disordered" evidence="1">
    <location>
        <begin position="660"/>
        <end position="727"/>
    </location>
</feature>
<feature type="compositionally biased region" description="Basic and acidic residues" evidence="1">
    <location>
        <begin position="1065"/>
        <end position="1078"/>
    </location>
</feature>
<organism evidence="2 3">
    <name type="scientific">Drosophila gunungcola</name>
    <name type="common">fruit fly</name>
    <dbReference type="NCBI Taxonomy" id="103775"/>
    <lineage>
        <taxon>Eukaryota</taxon>
        <taxon>Metazoa</taxon>
        <taxon>Ecdysozoa</taxon>
        <taxon>Arthropoda</taxon>
        <taxon>Hexapoda</taxon>
        <taxon>Insecta</taxon>
        <taxon>Pterygota</taxon>
        <taxon>Neoptera</taxon>
        <taxon>Endopterygota</taxon>
        <taxon>Diptera</taxon>
        <taxon>Brachycera</taxon>
        <taxon>Muscomorpha</taxon>
        <taxon>Ephydroidea</taxon>
        <taxon>Drosophilidae</taxon>
        <taxon>Drosophila</taxon>
        <taxon>Sophophora</taxon>
    </lineage>
</organism>
<feature type="compositionally biased region" description="Basic and acidic residues" evidence="1">
    <location>
        <begin position="428"/>
        <end position="441"/>
    </location>
</feature>
<feature type="compositionally biased region" description="Low complexity" evidence="1">
    <location>
        <begin position="442"/>
        <end position="453"/>
    </location>
</feature>
<accession>A0A9P9YDZ6</accession>
<comment type="caution">
    <text evidence="2">The sequence shown here is derived from an EMBL/GenBank/DDBJ whole genome shotgun (WGS) entry which is preliminary data.</text>
</comment>
<dbReference type="PANTHER" id="PTHR46155">
    <property type="entry name" value="BIFUNCTIONAL INHIBITOR/LIPID-TRANSFER PROTEIN/SEED STORAGE 2S ALBUMIN SUPERFAMILY PROTEIN"/>
    <property type="match status" value="1"/>
</dbReference>
<dbReference type="Proteomes" id="UP001059596">
    <property type="component" value="Unassembled WGS sequence"/>
</dbReference>
<feature type="region of interest" description="Disordered" evidence="1">
    <location>
        <begin position="38"/>
        <end position="58"/>
    </location>
</feature>
<gene>
    <name evidence="2" type="ORF">M5D96_012246</name>
</gene>
<feature type="region of interest" description="Disordered" evidence="1">
    <location>
        <begin position="1384"/>
        <end position="1435"/>
    </location>
</feature>
<evidence type="ECO:0000256" key="1">
    <source>
        <dbReference type="SAM" id="MobiDB-lite"/>
    </source>
</evidence>
<evidence type="ECO:0000313" key="2">
    <source>
        <dbReference type="EMBL" id="KAI8035023.1"/>
    </source>
</evidence>
<feature type="compositionally biased region" description="Polar residues" evidence="1">
    <location>
        <begin position="948"/>
        <end position="957"/>
    </location>
</feature>
<proteinExistence type="predicted"/>
<dbReference type="OrthoDB" id="7872923at2759"/>
<feature type="compositionally biased region" description="Basic and acidic residues" evidence="1">
    <location>
        <begin position="323"/>
        <end position="339"/>
    </location>
</feature>
<feature type="compositionally biased region" description="Polar residues" evidence="1">
    <location>
        <begin position="1080"/>
        <end position="1097"/>
    </location>
</feature>
<feature type="region of interest" description="Disordered" evidence="1">
    <location>
        <begin position="1047"/>
        <end position="1097"/>
    </location>
</feature>
<reference evidence="2" key="1">
    <citation type="journal article" date="2023" name="Genome Biol. Evol.">
        <title>Long-read-based Genome Assembly of Drosophila gunungcola Reveals Fewer Chemosensory Genes in Flower-breeding Species.</title>
        <authorList>
            <person name="Negi A."/>
            <person name="Liao B.Y."/>
            <person name="Yeh S.D."/>
        </authorList>
    </citation>
    <scope>NUCLEOTIDE SEQUENCE</scope>
    <source>
        <strain evidence="2">Sukarami</strain>
    </source>
</reference>
<feature type="compositionally biased region" description="Polar residues" evidence="1">
    <location>
        <begin position="506"/>
        <end position="516"/>
    </location>
</feature>
<feature type="compositionally biased region" description="Basic and acidic residues" evidence="1">
    <location>
        <begin position="845"/>
        <end position="855"/>
    </location>
</feature>
<feature type="region of interest" description="Disordered" evidence="1">
    <location>
        <begin position="562"/>
        <end position="627"/>
    </location>
</feature>
<feature type="region of interest" description="Disordered" evidence="1">
    <location>
        <begin position="1525"/>
        <end position="1550"/>
    </location>
</feature>
<dbReference type="EMBL" id="JAMKOV010000051">
    <property type="protein sequence ID" value="KAI8035023.1"/>
    <property type="molecule type" value="Genomic_DNA"/>
</dbReference>
<feature type="compositionally biased region" description="Polar residues" evidence="1">
    <location>
        <begin position="1053"/>
        <end position="1063"/>
    </location>
</feature>
<feature type="region of interest" description="Disordered" evidence="1">
    <location>
        <begin position="777"/>
        <end position="798"/>
    </location>
</feature>
<feature type="compositionally biased region" description="Low complexity" evidence="1">
    <location>
        <begin position="577"/>
        <end position="592"/>
    </location>
</feature>
<feature type="compositionally biased region" description="Polar residues" evidence="1">
    <location>
        <begin position="416"/>
        <end position="426"/>
    </location>
</feature>
<feature type="compositionally biased region" description="Low complexity" evidence="1">
    <location>
        <begin position="1016"/>
        <end position="1026"/>
    </location>
</feature>
<name>A0A9P9YDZ6_9MUSC</name>
<evidence type="ECO:0000313" key="3">
    <source>
        <dbReference type="Proteomes" id="UP001059596"/>
    </source>
</evidence>